<dbReference type="SUPFAM" id="SSF51905">
    <property type="entry name" value="FAD/NAD(P)-binding domain"/>
    <property type="match status" value="1"/>
</dbReference>
<dbReference type="Proteomes" id="UP000305729">
    <property type="component" value="Chromosome 1"/>
</dbReference>
<name>A0A5S3V545_9GAMM</name>
<dbReference type="InterPro" id="IPR050816">
    <property type="entry name" value="Flavin-dep_Halogenase_NPB"/>
</dbReference>
<gene>
    <name evidence="2" type="ORF">CWC22_011040</name>
</gene>
<dbReference type="Pfam" id="PF01494">
    <property type="entry name" value="FAD_binding_3"/>
    <property type="match status" value="1"/>
</dbReference>
<evidence type="ECO:0000313" key="3">
    <source>
        <dbReference type="Proteomes" id="UP000305729"/>
    </source>
</evidence>
<accession>A0A5S3V545</accession>
<protein>
    <submittedName>
        <fullName evidence="2">FAD-binding protein</fullName>
    </submittedName>
</protein>
<dbReference type="InterPro" id="IPR002938">
    <property type="entry name" value="FAD-bd"/>
</dbReference>
<proteinExistence type="predicted"/>
<organism evidence="2 3">
    <name type="scientific">Pseudoalteromonas rubra</name>
    <dbReference type="NCBI Taxonomy" id="43658"/>
    <lineage>
        <taxon>Bacteria</taxon>
        <taxon>Pseudomonadati</taxon>
        <taxon>Pseudomonadota</taxon>
        <taxon>Gammaproteobacteria</taxon>
        <taxon>Alteromonadales</taxon>
        <taxon>Pseudoalteromonadaceae</taxon>
        <taxon>Pseudoalteromonas</taxon>
    </lineage>
</organism>
<dbReference type="Gene3D" id="3.50.50.60">
    <property type="entry name" value="FAD/NAD(P)-binding domain"/>
    <property type="match status" value="1"/>
</dbReference>
<dbReference type="PANTHER" id="PTHR43747">
    <property type="entry name" value="FAD-BINDING PROTEIN"/>
    <property type="match status" value="1"/>
</dbReference>
<evidence type="ECO:0000313" key="2">
    <source>
        <dbReference type="EMBL" id="QPB83493.1"/>
    </source>
</evidence>
<dbReference type="InterPro" id="IPR036188">
    <property type="entry name" value="FAD/NAD-bd_sf"/>
</dbReference>
<dbReference type="EMBL" id="CP045429">
    <property type="protein sequence ID" value="QPB83493.1"/>
    <property type="molecule type" value="Genomic_DNA"/>
</dbReference>
<feature type="domain" description="FAD-binding" evidence="1">
    <location>
        <begin position="5"/>
        <end position="322"/>
    </location>
</feature>
<reference evidence="2 3" key="1">
    <citation type="submission" date="2019-10" db="EMBL/GenBank/DDBJ databases">
        <title>Pseudoalteromonas rubra S4059.</title>
        <authorList>
            <person name="Paulsen S."/>
            <person name="Wang X."/>
        </authorList>
    </citation>
    <scope>NUCLEOTIDE SEQUENCE [LARGE SCALE GENOMIC DNA]</scope>
    <source>
        <strain evidence="2 3">S4059</strain>
    </source>
</reference>
<dbReference type="PRINTS" id="PR00411">
    <property type="entry name" value="PNDRDTASEI"/>
</dbReference>
<dbReference type="Gene3D" id="3.30.9.100">
    <property type="match status" value="1"/>
</dbReference>
<dbReference type="AlphaFoldDB" id="A0A5S3V545"/>
<dbReference type="PANTHER" id="PTHR43747:SF1">
    <property type="entry name" value="SLR1998 PROTEIN"/>
    <property type="match status" value="1"/>
</dbReference>
<dbReference type="GO" id="GO:0071949">
    <property type="term" value="F:FAD binding"/>
    <property type="evidence" value="ECO:0007669"/>
    <property type="project" value="InterPro"/>
</dbReference>
<evidence type="ECO:0000259" key="1">
    <source>
        <dbReference type="Pfam" id="PF01494"/>
    </source>
</evidence>
<sequence>MSGADLLIIGGGPAGCAAAITARQSGLNVILIERQSFPRHRPGESLHPGIQPLFRQLGIEDKILAEAPLRYKGQWTEQGDNTTFQAFGEDDNGSWQGFQIPREQLDLCLIEQARLLGVDIRQPCRALEIVRDSGKVTGLSTTQGEILAQCIIDASGGRHWLAKQLNTGLTYLSRPLYARYGYVSINQASDCIEQPRFKVLTNEWQWLAQISERTIHWTRLFFDENTFIEDAKPTAPSDANKHTRAQRKINAPPTELAHLPGLGGIKGADVSWRKTKVPAGPGYYIVGDAAFVLDPTSSHGVLKALMSGIYAANLVAQVYKQKISDSVAAEIYDNWLTQWLEGDVNKLKAFYQNTLDVQSSD</sequence>
<dbReference type="RefSeq" id="WP_138536560.1">
    <property type="nucleotide sequence ID" value="NZ_CP045429.1"/>
</dbReference>